<dbReference type="InterPro" id="IPR015943">
    <property type="entry name" value="WD40/YVTN_repeat-like_dom_sf"/>
</dbReference>
<dbReference type="SUPFAM" id="SSF110296">
    <property type="entry name" value="Oligoxyloglucan reducing end-specific cellobiohydrolase"/>
    <property type="match status" value="1"/>
</dbReference>
<evidence type="ECO:0008006" key="3">
    <source>
        <dbReference type="Google" id="ProtNLM"/>
    </source>
</evidence>
<organism evidence="1 2">
    <name type="scientific">Candidatus Marsarchaeota G2 archaeon ECH_B_SAG-C16</name>
    <dbReference type="NCBI Taxonomy" id="1978163"/>
    <lineage>
        <taxon>Archaea</taxon>
        <taxon>Candidatus Marsarchaeota</taxon>
        <taxon>Candidatus Marsarchaeota group 2</taxon>
    </lineage>
</organism>
<proteinExistence type="predicted"/>
<dbReference type="AlphaFoldDB" id="A0A2R6BFC2"/>
<name>A0A2R6BFC2_9ARCH</name>
<dbReference type="Gene3D" id="2.130.10.10">
    <property type="entry name" value="YVTN repeat-like/Quinoprotein amine dehydrogenase"/>
    <property type="match status" value="1"/>
</dbReference>
<dbReference type="Proteomes" id="UP000240681">
    <property type="component" value="Unassembled WGS sequence"/>
</dbReference>
<evidence type="ECO:0000313" key="1">
    <source>
        <dbReference type="EMBL" id="PSN97334.1"/>
    </source>
</evidence>
<gene>
    <name evidence="1" type="ORF">B9Q09_01000</name>
</gene>
<sequence length="82" mass="8925">MGESVNSLSFDVHSGALYAATHTEGVFVSRDGGGAWKQSSRGLHVRKAWTIGVDPHKEGRLYVGTQSIRWPITLLQPHLGVL</sequence>
<accession>A0A2R6BFC2</accession>
<protein>
    <recommendedName>
        <fullName evidence="3">Sortilin N-terminal domain-containing protein</fullName>
    </recommendedName>
</protein>
<reference evidence="1 2" key="1">
    <citation type="submission" date="2017-04" db="EMBL/GenBank/DDBJ databases">
        <title>Novel microbial lineages endemic to geothermal iron-oxide mats fill important gaps in the evolutionary history of Archaea.</title>
        <authorList>
            <person name="Jay Z.J."/>
            <person name="Beam J.P."/>
            <person name="Dlakic M."/>
            <person name="Rusch D.B."/>
            <person name="Kozubal M.A."/>
            <person name="Inskeep W.P."/>
        </authorList>
    </citation>
    <scope>NUCLEOTIDE SEQUENCE [LARGE SCALE GENOMIC DNA]</scope>
    <source>
        <strain evidence="1">ECH_B_SAG-C16</strain>
    </source>
</reference>
<comment type="caution">
    <text evidence="1">The sequence shown here is derived from an EMBL/GenBank/DDBJ whole genome shotgun (WGS) entry which is preliminary data.</text>
</comment>
<dbReference type="EMBL" id="NEXK01000019">
    <property type="protein sequence ID" value="PSN97334.1"/>
    <property type="molecule type" value="Genomic_DNA"/>
</dbReference>
<evidence type="ECO:0000313" key="2">
    <source>
        <dbReference type="Proteomes" id="UP000240681"/>
    </source>
</evidence>